<dbReference type="EMBL" id="WQMT02000007">
    <property type="protein sequence ID" value="KAG9221177.1"/>
    <property type="molecule type" value="Genomic_DNA"/>
</dbReference>
<dbReference type="Proteomes" id="UP000824881">
    <property type="component" value="Unassembled WGS sequence"/>
</dbReference>
<gene>
    <name evidence="1" type="ORF">CCMSSC00406_0007351</name>
</gene>
<sequence>MTIEQTSIRLPVELFLQIIPCLDSRPSPREEWDFSYPSKFRGRIPPSLLACSLVCHTWNDICRPLIFRSIHVDSSESVSHSDLYFLHFTAPHLCKDILGLHLCLSTETTEVPEWIDVCLGRFTNLRELELRYWLDVESISRASLLRGITSMLASASLKRLALVDCTALVKRRSQPANNPKDLLLILSACSATLEYLVIDNLPWGPSHTTPIVPSVVRMEALRRIELYKSSKPFTRSITIECPNLQTFVISCDEQAPWELPSWIPERIPKLELQSTDTSRYTLLQFRRPIYPSSLTIQLMPFGITWPLDDFLARLPFCDHLRHLTIKVFSSVRAQQPSFPESTHYDALCHLLQSLQRPTLLKRIIVTVESWARSPLEGDELEGIRVRENARLEKAFAPFLKSGTLSVQVVLLHWGESEREVLVRCGSCSEQANVTLSKRYRMNLNIQYIPREASKWDVTRKLAEVLHSDEFSRREPGERALNFRISLGDSKLGGVRNDGSGVLTLPDTSVGERFLRYVKDRPIKMGKQRLRFYRAGQPSDWLAKTLERTHYVDPDVEERHEAINTSLGDALRVDAIQFGIFYRPSYPRHDKDRLVPRAFSIEWEKDLVSSSSGWLYFSYDHKLLYIEVGDSAYESRGFRISIPFHSIKVIGVGYDGKPYLCFDTHTPPILESIEFYRALKGDRSDEKKVRRRVGSLDEGHAAVAPFAHQLRLVLFRHHNEDSLEHFISLCKNAELETQKLIIRCDAPGREIDAHRKYFFASTRQQKRLYQMGLWIKSMPWAVSFQIEHLLRNGLLNTEDLLDSLRPYIDSLSSQHANDNGAYVGDFLRHYGDALQAKPAQQSPLACFQRALGLWNPLNAKLPPGEFNCCHVTFTPTRLLLEGPYPIQSNRVIRQYSGHEEHFIRVDFRDEDMLQYRWDRAVDGASFVRERVGPTLKEGFELGGRRFEFLAYSSSALREHAVWFMNPFQDEQTGRWVTSEAIRQAQGDFNDLGNKKFYLLDQPSKYAARLAQAFTATDPSVDLRRYQWQQVEDIASPAEAVFTDGCGTISHSLAVMIWAALLVAKRVHENATMSTIFQIRFLGYKGVVSVDRNLDKRKDGVLMLLRDSMHKFKHPLEDDHDSTAALEIAQWFSSPMPAYLNRPLTMLLEDCGVKQEAFLGLQKRAVAQARMVHDSLEKFEGLLSTHNFGGAFGLSYIVKNIRNLGLDISSSSYFPFLYDSSFLQQLRQALMLHLLVQIKHEARILIPESYLLVGVADEGPAYVKAGHSNVYALEEGLIYACIQNTGDEEPTWLTGSCIVGRSPVVHPGDVQRVTAIGKPPEGKICSFAGLKNVVVFASKGRRPLPSCLGGGDLDGDTYFVIQYPQLLAPKRFDPASYAAIEPKKLERDCTIIDVCDFVVEYINSDVLGLVSDRHLIIADQSKKGTNDPDCLKLAHLHSMAVDYAKHGNPLDIDEDGPNPLPKTLIRCKPDWHAKDVVAVRKTDYYESDRALGHMYRAVTLEDPEFNAYIRQDAPDLDQNTLLLKLRPIVQKYITAYRDPNWSCKETQVLYEKYRDELRYICGTHTLTNEAGTKLTEIEVVLGIILAKSMQKSWKSNRSYRMRRHMDVLVKDVRRQLFDEMNSREGLERGWNAWFFGLLHPIDFGANSFGLIGLRIVFNCLERLGEVVEGPHGVPTSTRQGVGSL</sequence>
<comment type="caution">
    <text evidence="1">The sequence shown here is derived from an EMBL/GenBank/DDBJ whole genome shotgun (WGS) entry which is preliminary data.</text>
</comment>
<organism evidence="1 2">
    <name type="scientific">Pleurotus cornucopiae</name>
    <name type="common">Cornucopia mushroom</name>
    <dbReference type="NCBI Taxonomy" id="5321"/>
    <lineage>
        <taxon>Eukaryota</taxon>
        <taxon>Fungi</taxon>
        <taxon>Dikarya</taxon>
        <taxon>Basidiomycota</taxon>
        <taxon>Agaricomycotina</taxon>
        <taxon>Agaricomycetes</taxon>
        <taxon>Agaricomycetidae</taxon>
        <taxon>Agaricales</taxon>
        <taxon>Pleurotineae</taxon>
        <taxon>Pleurotaceae</taxon>
        <taxon>Pleurotus</taxon>
    </lineage>
</organism>
<protein>
    <submittedName>
        <fullName evidence="1">Uncharacterized protein</fullName>
    </submittedName>
</protein>
<name>A0ACB7ISJ6_PLECO</name>
<keyword evidence="2" id="KW-1185">Reference proteome</keyword>
<evidence type="ECO:0000313" key="1">
    <source>
        <dbReference type="EMBL" id="KAG9221177.1"/>
    </source>
</evidence>
<reference evidence="1 2" key="1">
    <citation type="journal article" date="2021" name="Appl. Environ. Microbiol.">
        <title>Genetic linkage and physical mapping for an oyster mushroom Pleurotus cornucopiae and QTL analysis for the trait cap color.</title>
        <authorList>
            <person name="Zhang Y."/>
            <person name="Gao W."/>
            <person name="Sonnenberg A."/>
            <person name="Chen Q."/>
            <person name="Zhang J."/>
            <person name="Huang C."/>
        </authorList>
    </citation>
    <scope>NUCLEOTIDE SEQUENCE [LARGE SCALE GENOMIC DNA]</scope>
    <source>
        <strain evidence="1">CCMSSC00406</strain>
    </source>
</reference>
<proteinExistence type="predicted"/>
<evidence type="ECO:0000313" key="2">
    <source>
        <dbReference type="Proteomes" id="UP000824881"/>
    </source>
</evidence>
<accession>A0ACB7ISJ6</accession>